<name>A0A0D9QP56_PLAFR</name>
<dbReference type="AlphaFoldDB" id="A0A0D9QP56"/>
<organism evidence="1 2">
    <name type="scientific">Plasmodium fragile</name>
    <dbReference type="NCBI Taxonomy" id="5857"/>
    <lineage>
        <taxon>Eukaryota</taxon>
        <taxon>Sar</taxon>
        <taxon>Alveolata</taxon>
        <taxon>Apicomplexa</taxon>
        <taxon>Aconoidasida</taxon>
        <taxon>Haemosporida</taxon>
        <taxon>Plasmodiidae</taxon>
        <taxon>Plasmodium</taxon>
        <taxon>Plasmodium (Plasmodium)</taxon>
    </lineage>
</organism>
<dbReference type="Proteomes" id="UP000054561">
    <property type="component" value="Unassembled WGS sequence"/>
</dbReference>
<sequence>MQTGVQENNEEVELARHNVSLFELSSEANLKVNIINDDQQLVNHYKRKLASKKMQTVKYFDIDITDDVKDIKDAFCNPIGLNAEDHEDDYFEFKIKKFMSSFGEDSYARKVLLSDVDITVNCVSGGDKPAGDGNFAYLFSICP</sequence>
<protein>
    <submittedName>
        <fullName evidence="1">Uncharacterized protein</fullName>
    </submittedName>
</protein>
<proteinExistence type="predicted"/>
<dbReference type="RefSeq" id="XP_012335846.1">
    <property type="nucleotide sequence ID" value="XM_012480423.1"/>
</dbReference>
<accession>A0A0D9QP56</accession>
<dbReference type="EMBL" id="KQ001673">
    <property type="protein sequence ID" value="KJP87496.1"/>
    <property type="molecule type" value="Genomic_DNA"/>
</dbReference>
<evidence type="ECO:0000313" key="2">
    <source>
        <dbReference type="Proteomes" id="UP000054561"/>
    </source>
</evidence>
<dbReference type="OMA" id="SCGEDSY"/>
<dbReference type="GeneID" id="24268114"/>
<keyword evidence="2" id="KW-1185">Reference proteome</keyword>
<gene>
    <name evidence="1" type="ORF">AK88_02800</name>
</gene>
<reference evidence="1 2" key="1">
    <citation type="submission" date="2014-03" db="EMBL/GenBank/DDBJ databases">
        <title>The Genome Sequence of Plasmodium fragile nilgiri.</title>
        <authorList>
            <consortium name="The Broad Institute Genomics Platform"/>
            <consortium name="The Broad Institute Genome Sequencing Center for Infectious Disease"/>
            <person name="Neafsey D."/>
            <person name="Duraisingh M."/>
            <person name="Young S.K."/>
            <person name="Zeng Q."/>
            <person name="Gargeya S."/>
            <person name="Abouelleil A."/>
            <person name="Alvarado L."/>
            <person name="Chapman S.B."/>
            <person name="Gainer-Dewar J."/>
            <person name="Goldberg J."/>
            <person name="Griggs A."/>
            <person name="Gujja S."/>
            <person name="Hansen M."/>
            <person name="Howarth C."/>
            <person name="Imamovic A."/>
            <person name="Larimer J."/>
            <person name="Pearson M."/>
            <person name="Poon T.W."/>
            <person name="Priest M."/>
            <person name="Roberts A."/>
            <person name="Saif S."/>
            <person name="Shea T."/>
            <person name="Sykes S."/>
            <person name="Wortman J."/>
            <person name="Nusbaum C."/>
            <person name="Birren B."/>
        </authorList>
    </citation>
    <scope>NUCLEOTIDE SEQUENCE [LARGE SCALE GENOMIC DNA]</scope>
    <source>
        <strain evidence="2">nilgiri</strain>
    </source>
</reference>
<dbReference type="VEuPathDB" id="PlasmoDB:AK88_02800"/>
<evidence type="ECO:0000313" key="1">
    <source>
        <dbReference type="EMBL" id="KJP87496.1"/>
    </source>
</evidence>
<dbReference type="OrthoDB" id="380866at2759"/>